<feature type="domain" description="Methyltransferase" evidence="1">
    <location>
        <begin position="35"/>
        <end position="155"/>
    </location>
</feature>
<dbReference type="EMBL" id="DF977001">
    <property type="protein sequence ID" value="GAQ25446.1"/>
    <property type="molecule type" value="Genomic_DNA"/>
</dbReference>
<keyword evidence="2" id="KW-0489">Methyltransferase</keyword>
<gene>
    <name evidence="2" type="ORF">TSYNT_7472</name>
</gene>
<dbReference type="OrthoDB" id="7365827at2"/>
<dbReference type="PANTHER" id="PTHR43861">
    <property type="entry name" value="TRANS-ACONITATE 2-METHYLTRANSFERASE-RELATED"/>
    <property type="match status" value="1"/>
</dbReference>
<dbReference type="STRING" id="224999.GCA_001485475_01463"/>
<dbReference type="SUPFAM" id="SSF53335">
    <property type="entry name" value="S-adenosyl-L-methionine-dependent methyltransferases"/>
    <property type="match status" value="1"/>
</dbReference>
<proteinExistence type="predicted"/>
<dbReference type="AlphaFoldDB" id="A0A0U9HFZ3"/>
<dbReference type="Pfam" id="PF13847">
    <property type="entry name" value="Methyltransf_31"/>
    <property type="match status" value="1"/>
</dbReference>
<organism evidence="2">
    <name type="scientific">Tepidanaerobacter syntrophicus</name>
    <dbReference type="NCBI Taxonomy" id="224999"/>
    <lineage>
        <taxon>Bacteria</taxon>
        <taxon>Bacillati</taxon>
        <taxon>Bacillota</taxon>
        <taxon>Clostridia</taxon>
        <taxon>Thermosediminibacterales</taxon>
        <taxon>Tepidanaerobacteraceae</taxon>
        <taxon>Tepidanaerobacter</taxon>
    </lineage>
</organism>
<dbReference type="InterPro" id="IPR025714">
    <property type="entry name" value="Methyltranfer_dom"/>
</dbReference>
<dbReference type="RefSeq" id="WP_059032824.1">
    <property type="nucleotide sequence ID" value="NZ_BSDN01000011.1"/>
</dbReference>
<protein>
    <submittedName>
        <fullName evidence="2">Demethylmenaquinone methyltransferase</fullName>
    </submittedName>
</protein>
<evidence type="ECO:0000313" key="2">
    <source>
        <dbReference type="EMBL" id="GAQ25446.1"/>
    </source>
</evidence>
<sequence length="195" mass="21962">MNHREFFNEVADKWDQMCNHDEAKLRYIARAAGISQGDCVLDVGTGTGVMIPYIHEMIGDEGEITAIDLAEKMLEVAKQKHPFNNVRFVLGDIYDVHLPKNHFDVIMCYSVFPHFQDKPKVISRMAGLLKPGGRLVIAHSQSRKAINELHTKSSDAVNNDDLPEADVIEGFMKEAGLEPFFTIDSEEMFIVIGKK</sequence>
<accession>A0A0U9HFZ3</accession>
<keyword evidence="3" id="KW-1185">Reference proteome</keyword>
<evidence type="ECO:0000259" key="1">
    <source>
        <dbReference type="Pfam" id="PF13847"/>
    </source>
</evidence>
<name>A0A0U9HFZ3_9FIRM</name>
<reference evidence="2" key="1">
    <citation type="journal article" date="2016" name="Genome Announc.">
        <title>Draft Genome Sequence of the Syntrophic Lactate-Degrading Bacterium Tepidanaerobacter syntrophicus JLT.</title>
        <authorList>
            <person name="Matsuura N."/>
            <person name="Ohashi A."/>
            <person name="Tourlousse D.M."/>
            <person name="Sekiguchi Y."/>
        </authorList>
    </citation>
    <scope>NUCLEOTIDE SEQUENCE [LARGE SCALE GENOMIC DNA]</scope>
    <source>
        <strain evidence="2">JL</strain>
    </source>
</reference>
<dbReference type="PANTHER" id="PTHR43861:SF1">
    <property type="entry name" value="TRANS-ACONITATE 2-METHYLTRANSFERASE"/>
    <property type="match status" value="1"/>
</dbReference>
<dbReference type="CDD" id="cd02440">
    <property type="entry name" value="AdoMet_MTases"/>
    <property type="match status" value="1"/>
</dbReference>
<dbReference type="InterPro" id="IPR029063">
    <property type="entry name" value="SAM-dependent_MTases_sf"/>
</dbReference>
<keyword evidence="2" id="KW-0808">Transferase</keyword>
<dbReference type="Gene3D" id="3.40.50.150">
    <property type="entry name" value="Vaccinia Virus protein VP39"/>
    <property type="match status" value="1"/>
</dbReference>
<dbReference type="GO" id="GO:0032259">
    <property type="term" value="P:methylation"/>
    <property type="evidence" value="ECO:0007669"/>
    <property type="project" value="UniProtKB-KW"/>
</dbReference>
<dbReference type="GO" id="GO:0008168">
    <property type="term" value="F:methyltransferase activity"/>
    <property type="evidence" value="ECO:0007669"/>
    <property type="project" value="UniProtKB-KW"/>
</dbReference>
<evidence type="ECO:0000313" key="3">
    <source>
        <dbReference type="Proteomes" id="UP000062160"/>
    </source>
</evidence>
<dbReference type="Proteomes" id="UP000062160">
    <property type="component" value="Unassembled WGS sequence"/>
</dbReference>